<name>A0A919CRS8_9PROT</name>
<dbReference type="Pfam" id="PF13649">
    <property type="entry name" value="Methyltransf_25"/>
    <property type="match status" value="1"/>
</dbReference>
<reference evidence="3" key="1">
    <citation type="journal article" date="2014" name="Int. J. Syst. Evol. Microbiol.">
        <title>Complete genome sequence of Corynebacterium casei LMG S-19264T (=DSM 44701T), isolated from a smear-ripened cheese.</title>
        <authorList>
            <consortium name="US DOE Joint Genome Institute (JGI-PGF)"/>
            <person name="Walter F."/>
            <person name="Albersmeier A."/>
            <person name="Kalinowski J."/>
            <person name="Ruckert C."/>
        </authorList>
    </citation>
    <scope>NUCLEOTIDE SEQUENCE</scope>
    <source>
        <strain evidence="3">KCTC 42651</strain>
    </source>
</reference>
<feature type="domain" description="Methyltransferase" evidence="2">
    <location>
        <begin position="69"/>
        <end position="162"/>
    </location>
</feature>
<evidence type="ECO:0000256" key="1">
    <source>
        <dbReference type="SAM" id="MobiDB-lite"/>
    </source>
</evidence>
<dbReference type="AlphaFoldDB" id="A0A919CRS8"/>
<organism evidence="3 4">
    <name type="scientific">Thalassobaculum fulvum</name>
    <dbReference type="NCBI Taxonomy" id="1633335"/>
    <lineage>
        <taxon>Bacteria</taxon>
        <taxon>Pseudomonadati</taxon>
        <taxon>Pseudomonadota</taxon>
        <taxon>Alphaproteobacteria</taxon>
        <taxon>Rhodospirillales</taxon>
        <taxon>Thalassobaculaceae</taxon>
        <taxon>Thalassobaculum</taxon>
    </lineage>
</organism>
<sequence>MQPSVTGAAAGQVSPTAEATEDSIMASSRDHWDETYRTKAETLVSWYQPSPERSLALIGSVAPSRSAGIIDIGGGASRLIDGLLAEGYGDLTVLDISTVALDRAKARLGPRAETVNWIAADIARWRPSRIWDVWHDRAVFHFLTERPAQEAYIAALMQATRAGSAVVIATFAPTGPERCSGLPVQRYDASALAARLGADFELVAQAEEAHVTPAGATQDFQYGVFRRR</sequence>
<comment type="caution">
    <text evidence="3">The sequence shown here is derived from an EMBL/GenBank/DDBJ whole genome shotgun (WGS) entry which is preliminary data.</text>
</comment>
<evidence type="ECO:0000313" key="3">
    <source>
        <dbReference type="EMBL" id="GHD60586.1"/>
    </source>
</evidence>
<dbReference type="Gene3D" id="3.40.50.150">
    <property type="entry name" value="Vaccinia Virus protein VP39"/>
    <property type="match status" value="1"/>
</dbReference>
<evidence type="ECO:0000259" key="2">
    <source>
        <dbReference type="Pfam" id="PF13649"/>
    </source>
</evidence>
<feature type="region of interest" description="Disordered" evidence="1">
    <location>
        <begin position="1"/>
        <end position="28"/>
    </location>
</feature>
<dbReference type="EMBL" id="BMZS01000012">
    <property type="protein sequence ID" value="GHD60586.1"/>
    <property type="molecule type" value="Genomic_DNA"/>
</dbReference>
<gene>
    <name evidence="3" type="ORF">GCM10017083_46670</name>
</gene>
<proteinExistence type="predicted"/>
<dbReference type="InterPro" id="IPR029063">
    <property type="entry name" value="SAM-dependent_MTases_sf"/>
</dbReference>
<dbReference type="PANTHER" id="PTHR12843:SF5">
    <property type="entry name" value="EEF1A LYSINE METHYLTRANSFERASE 2"/>
    <property type="match status" value="1"/>
</dbReference>
<evidence type="ECO:0000313" key="4">
    <source>
        <dbReference type="Proteomes" id="UP000630353"/>
    </source>
</evidence>
<reference evidence="3" key="2">
    <citation type="submission" date="2020-09" db="EMBL/GenBank/DDBJ databases">
        <authorList>
            <person name="Sun Q."/>
            <person name="Kim S."/>
        </authorList>
    </citation>
    <scope>NUCLEOTIDE SEQUENCE</scope>
    <source>
        <strain evidence="3">KCTC 42651</strain>
    </source>
</reference>
<dbReference type="InterPro" id="IPR041698">
    <property type="entry name" value="Methyltransf_25"/>
</dbReference>
<accession>A0A919CRS8</accession>
<dbReference type="SUPFAM" id="SSF53335">
    <property type="entry name" value="S-adenosyl-L-methionine-dependent methyltransferases"/>
    <property type="match status" value="1"/>
</dbReference>
<dbReference type="PANTHER" id="PTHR12843">
    <property type="entry name" value="PROTEIN-LYSINE N-METHYLTRANSFERASE METTL10"/>
    <property type="match status" value="1"/>
</dbReference>
<dbReference type="CDD" id="cd02440">
    <property type="entry name" value="AdoMet_MTases"/>
    <property type="match status" value="1"/>
</dbReference>
<keyword evidence="4" id="KW-1185">Reference proteome</keyword>
<protein>
    <recommendedName>
        <fullName evidence="2">Methyltransferase domain-containing protein</fullName>
    </recommendedName>
</protein>
<dbReference type="Proteomes" id="UP000630353">
    <property type="component" value="Unassembled WGS sequence"/>
</dbReference>